<dbReference type="PANTHER" id="PTHR35401">
    <property type="entry name" value="COPG FAMILY HELIX-TURN-HELIX PROTEIN-RELATED-RELATED"/>
    <property type="match status" value="1"/>
</dbReference>
<proteinExistence type="inferred from homology"/>
<dbReference type="Proteomes" id="UP001057498">
    <property type="component" value="Chromosome"/>
</dbReference>
<evidence type="ECO:0008006" key="9">
    <source>
        <dbReference type="Google" id="ProtNLM"/>
    </source>
</evidence>
<evidence type="ECO:0000256" key="1">
    <source>
        <dbReference type="ARBA" id="ARBA00022491"/>
    </source>
</evidence>
<dbReference type="InterPro" id="IPR010985">
    <property type="entry name" value="Ribbon_hlx_hlx"/>
</dbReference>
<evidence type="ECO:0000313" key="8">
    <source>
        <dbReference type="Proteomes" id="UP001057498"/>
    </source>
</evidence>
<protein>
    <recommendedName>
        <fullName evidence="9">DUF1778 domain-containing protein</fullName>
    </recommendedName>
</protein>
<sequence>MAQIVAASARFVRWIGAPQPLSLAVCYCHTSPRSSAMPTVPAAVLSVRISPSERALLEAAAEQARTHLSDFVRRRALEAAEADLLDRRVVTIAAKDWARFEAWAGEPAKEVPALRQLAEVRPVWQGLQQGK</sequence>
<keyword evidence="3" id="KW-0805">Transcription regulation</keyword>
<dbReference type="InterPro" id="IPR014795">
    <property type="entry name" value="TacA_1-like"/>
</dbReference>
<dbReference type="EMBL" id="AP025730">
    <property type="protein sequence ID" value="BDI03366.1"/>
    <property type="molecule type" value="Genomic_DNA"/>
</dbReference>
<dbReference type="Gene3D" id="1.20.5.780">
    <property type="entry name" value="Single helix bin"/>
    <property type="match status" value="1"/>
</dbReference>
<dbReference type="PANTHER" id="PTHR35401:SF1">
    <property type="entry name" value="CYTOPLASMIC PROTEIN"/>
    <property type="match status" value="1"/>
</dbReference>
<evidence type="ECO:0000256" key="5">
    <source>
        <dbReference type="ARBA" id="ARBA00023163"/>
    </source>
</evidence>
<comment type="similarity">
    <text evidence="6">Belongs to the TacA antitoxin family.</text>
</comment>
<evidence type="ECO:0000256" key="3">
    <source>
        <dbReference type="ARBA" id="ARBA00023015"/>
    </source>
</evidence>
<keyword evidence="5" id="KW-0804">Transcription</keyword>
<dbReference type="Pfam" id="PF08681">
    <property type="entry name" value="TacA1"/>
    <property type="match status" value="1"/>
</dbReference>
<evidence type="ECO:0000313" key="7">
    <source>
        <dbReference type="EMBL" id="BDI03366.1"/>
    </source>
</evidence>
<accession>A0ABN6PEG3</accession>
<organism evidence="7 8">
    <name type="scientific">Sphaerotilus microaerophilus</name>
    <dbReference type="NCBI Taxonomy" id="2914710"/>
    <lineage>
        <taxon>Bacteria</taxon>
        <taxon>Pseudomonadati</taxon>
        <taxon>Pseudomonadota</taxon>
        <taxon>Betaproteobacteria</taxon>
        <taxon>Burkholderiales</taxon>
        <taxon>Sphaerotilaceae</taxon>
        <taxon>Sphaerotilus</taxon>
    </lineage>
</organism>
<keyword evidence="8" id="KW-1185">Reference proteome</keyword>
<dbReference type="SUPFAM" id="SSF47598">
    <property type="entry name" value="Ribbon-helix-helix"/>
    <property type="match status" value="1"/>
</dbReference>
<evidence type="ECO:0000256" key="6">
    <source>
        <dbReference type="ARBA" id="ARBA00049988"/>
    </source>
</evidence>
<reference evidence="7" key="1">
    <citation type="submission" date="2022-04" db="EMBL/GenBank/DDBJ databases">
        <title>Whole genome sequence of Sphaerotilus sp. FB-5.</title>
        <authorList>
            <person name="Takeda M."/>
            <person name="Narihara S."/>
            <person name="Akimoto M."/>
            <person name="Akimoto R."/>
            <person name="Nishiyashiki S."/>
            <person name="Murakami T."/>
        </authorList>
    </citation>
    <scope>NUCLEOTIDE SEQUENCE</scope>
    <source>
        <strain evidence="7">FB-5</strain>
    </source>
</reference>
<keyword evidence="1" id="KW-0678">Repressor</keyword>
<keyword evidence="4" id="KW-0238">DNA-binding</keyword>
<name>A0ABN6PEG3_9BURK</name>
<gene>
    <name evidence="7" type="ORF">CATMQ487_03360</name>
</gene>
<evidence type="ECO:0000256" key="2">
    <source>
        <dbReference type="ARBA" id="ARBA00022649"/>
    </source>
</evidence>
<keyword evidence="2" id="KW-1277">Toxin-antitoxin system</keyword>
<evidence type="ECO:0000256" key="4">
    <source>
        <dbReference type="ARBA" id="ARBA00023125"/>
    </source>
</evidence>